<dbReference type="Pfam" id="PF00271">
    <property type="entry name" value="Helicase_C"/>
    <property type="match status" value="1"/>
</dbReference>
<evidence type="ECO:0000313" key="6">
    <source>
        <dbReference type="EMBL" id="KIL78448.1"/>
    </source>
</evidence>
<evidence type="ECO:0000256" key="2">
    <source>
        <dbReference type="ARBA" id="ARBA00022840"/>
    </source>
</evidence>
<proteinExistence type="predicted"/>
<dbReference type="Pfam" id="PF04851">
    <property type="entry name" value="ResIII"/>
    <property type="match status" value="1"/>
</dbReference>
<dbReference type="InterPro" id="IPR001650">
    <property type="entry name" value="Helicase_C-like"/>
</dbReference>
<dbReference type="Proteomes" id="UP000031982">
    <property type="component" value="Unassembled WGS sequence"/>
</dbReference>
<dbReference type="PROSITE" id="PS51192">
    <property type="entry name" value="HELICASE_ATP_BIND_1"/>
    <property type="match status" value="1"/>
</dbReference>
<evidence type="ECO:0000256" key="3">
    <source>
        <dbReference type="ARBA" id="ARBA00023125"/>
    </source>
</evidence>
<dbReference type="SUPFAM" id="SSF52540">
    <property type="entry name" value="P-loop containing nucleoside triphosphate hydrolases"/>
    <property type="match status" value="1"/>
</dbReference>
<dbReference type="SMART" id="SM00490">
    <property type="entry name" value="HELICc"/>
    <property type="match status" value="1"/>
</dbReference>
<reference evidence="6 7" key="1">
    <citation type="submission" date="2015-01" db="EMBL/GenBank/DDBJ databases">
        <title>Genome Assembly of Bacillus badius MTCC 1458.</title>
        <authorList>
            <person name="Verma A."/>
            <person name="Khatri I."/>
            <person name="Mual P."/>
            <person name="Subramanian S."/>
            <person name="Krishnamurthi S."/>
        </authorList>
    </citation>
    <scope>NUCLEOTIDE SEQUENCE [LARGE SCALE GENOMIC DNA]</scope>
    <source>
        <strain evidence="6 7">MTCC 1458</strain>
    </source>
</reference>
<comment type="caution">
    <text evidence="6">The sequence shown here is derived from an EMBL/GenBank/DDBJ whole genome shotgun (WGS) entry which is preliminary data.</text>
</comment>
<protein>
    <submittedName>
        <fullName evidence="6">ComF operon protein A, DNA transporter ATPase</fullName>
    </submittedName>
</protein>
<dbReference type="PANTHER" id="PTHR30580">
    <property type="entry name" value="PRIMOSOMAL PROTEIN N"/>
    <property type="match status" value="1"/>
</dbReference>
<sequence>MESLNLPFIIYDFLCEKEKSPHQKEIIYNRRNSDTKGDEMMVFPPASFLSGRLLLEEEIPFPLPDSPAIQKLPGLSKRNSRLYCERCGNNEKERFALFPCARCQTECLYCRHCLMMGRISGCSRLVYWTGAEPPYEGEGILHWKGSLSEGQERASQAVTQAIRENGEQLIWAVCGAGKTEVLFRGIEAALLANKRVCIATPRTDVVLELAPRLQHVFPGTKVAALYGGSPDRHLYSQLVVSTTHQLLRFFQAFDVMIVDEVDAFPYSCDPSLQFAVQKARKPDAALIYLTATPNERWQKDCLHGKKAFVKIPARFHRQPLPVPQFSWIGNWKRAVKKGRLPASITSWAARRLQVNKQSLLFFPHIEWMQQALPLFQQLDSSIAAVHAGDPERKAKVAFMRDQKIPLLLSTTILERGVTFPNIDVAVIGTEDEVFTESALVQIAGRAGRSADFPDGEVRFFHYGKTRAAVKAIAHIRQMNKEGLEKGWLDR</sequence>
<keyword evidence="2" id="KW-0067">ATP-binding</keyword>
<accession>A0ABR5AUN8</accession>
<evidence type="ECO:0000256" key="1">
    <source>
        <dbReference type="ARBA" id="ARBA00022741"/>
    </source>
</evidence>
<gene>
    <name evidence="6" type="ORF">SD77_4128</name>
</gene>
<dbReference type="CDD" id="cd17925">
    <property type="entry name" value="DEXDc_ComFA"/>
    <property type="match status" value="1"/>
</dbReference>
<feature type="domain" description="Helicase C-terminal" evidence="5">
    <location>
        <begin position="339"/>
        <end position="490"/>
    </location>
</feature>
<dbReference type="InterPro" id="IPR006935">
    <property type="entry name" value="Helicase/UvrB_N"/>
</dbReference>
<evidence type="ECO:0000313" key="7">
    <source>
        <dbReference type="Proteomes" id="UP000031982"/>
    </source>
</evidence>
<evidence type="ECO:0000259" key="4">
    <source>
        <dbReference type="PROSITE" id="PS51192"/>
    </source>
</evidence>
<evidence type="ECO:0000259" key="5">
    <source>
        <dbReference type="PROSITE" id="PS51194"/>
    </source>
</evidence>
<feature type="domain" description="Helicase ATP-binding" evidence="4">
    <location>
        <begin position="159"/>
        <end position="311"/>
    </location>
</feature>
<dbReference type="InterPro" id="IPR014001">
    <property type="entry name" value="Helicase_ATP-bd"/>
</dbReference>
<dbReference type="Gene3D" id="3.40.50.300">
    <property type="entry name" value="P-loop containing nucleotide triphosphate hydrolases"/>
    <property type="match status" value="2"/>
</dbReference>
<organism evidence="6 7">
    <name type="scientific">Bacillus badius</name>
    <dbReference type="NCBI Taxonomy" id="1455"/>
    <lineage>
        <taxon>Bacteria</taxon>
        <taxon>Bacillati</taxon>
        <taxon>Bacillota</taxon>
        <taxon>Bacilli</taxon>
        <taxon>Bacillales</taxon>
        <taxon>Bacillaceae</taxon>
        <taxon>Pseudobacillus</taxon>
    </lineage>
</organism>
<keyword evidence="7" id="KW-1185">Reference proteome</keyword>
<dbReference type="EMBL" id="JXLP01000009">
    <property type="protein sequence ID" value="KIL78448.1"/>
    <property type="molecule type" value="Genomic_DNA"/>
</dbReference>
<dbReference type="InterPro" id="IPR027417">
    <property type="entry name" value="P-loop_NTPase"/>
</dbReference>
<dbReference type="PROSITE" id="PS51194">
    <property type="entry name" value="HELICASE_CTER"/>
    <property type="match status" value="1"/>
</dbReference>
<name>A0ABR5AUN8_BACBA</name>
<keyword evidence="3" id="KW-0238">DNA-binding</keyword>
<dbReference type="PANTHER" id="PTHR30580:SF1">
    <property type="entry name" value="COMF OPERON PROTEIN 1"/>
    <property type="match status" value="1"/>
</dbReference>
<dbReference type="SMART" id="SM00487">
    <property type="entry name" value="DEXDc"/>
    <property type="match status" value="1"/>
</dbReference>
<keyword evidence="1" id="KW-0547">Nucleotide-binding</keyword>